<sequence>MDADKGDIRTCGKVALLEGAFGGGRLKLGELGKEDVPKGKRWGGPGQRCAVIGEDIHRSSVNQLEKNKACASDEESLRGSCNH</sequence>
<dbReference type="EMBL" id="KL198078">
    <property type="protein sequence ID" value="KDQ09415.1"/>
    <property type="molecule type" value="Genomic_DNA"/>
</dbReference>
<name>A0A067M3Z6_BOTB1</name>
<gene>
    <name evidence="1" type="ORF">BOTBODRAFT_58638</name>
</gene>
<dbReference type="Proteomes" id="UP000027195">
    <property type="component" value="Unassembled WGS sequence"/>
</dbReference>
<reference evidence="2" key="1">
    <citation type="journal article" date="2014" name="Proc. Natl. Acad. Sci. U.S.A.">
        <title>Extensive sampling of basidiomycete genomes demonstrates inadequacy of the white-rot/brown-rot paradigm for wood decay fungi.</title>
        <authorList>
            <person name="Riley R."/>
            <person name="Salamov A.A."/>
            <person name="Brown D.W."/>
            <person name="Nagy L.G."/>
            <person name="Floudas D."/>
            <person name="Held B.W."/>
            <person name="Levasseur A."/>
            <person name="Lombard V."/>
            <person name="Morin E."/>
            <person name="Otillar R."/>
            <person name="Lindquist E.A."/>
            <person name="Sun H."/>
            <person name="LaButti K.M."/>
            <person name="Schmutz J."/>
            <person name="Jabbour D."/>
            <person name="Luo H."/>
            <person name="Baker S.E."/>
            <person name="Pisabarro A.G."/>
            <person name="Walton J.D."/>
            <person name="Blanchette R.A."/>
            <person name="Henrissat B."/>
            <person name="Martin F."/>
            <person name="Cullen D."/>
            <person name="Hibbett D.S."/>
            <person name="Grigoriev I.V."/>
        </authorList>
    </citation>
    <scope>NUCLEOTIDE SEQUENCE [LARGE SCALE GENOMIC DNA]</scope>
    <source>
        <strain evidence="2">FD-172 SS1</strain>
    </source>
</reference>
<dbReference type="HOGENOM" id="CLU_2800848_0_0_1"/>
<organism evidence="1 2">
    <name type="scientific">Botryobasidium botryosum (strain FD-172 SS1)</name>
    <dbReference type="NCBI Taxonomy" id="930990"/>
    <lineage>
        <taxon>Eukaryota</taxon>
        <taxon>Fungi</taxon>
        <taxon>Dikarya</taxon>
        <taxon>Basidiomycota</taxon>
        <taxon>Agaricomycotina</taxon>
        <taxon>Agaricomycetes</taxon>
        <taxon>Cantharellales</taxon>
        <taxon>Botryobasidiaceae</taxon>
        <taxon>Botryobasidium</taxon>
    </lineage>
</organism>
<proteinExistence type="predicted"/>
<keyword evidence="2" id="KW-1185">Reference proteome</keyword>
<dbReference type="AlphaFoldDB" id="A0A067M3Z6"/>
<protein>
    <submittedName>
        <fullName evidence="1">Uncharacterized protein</fullName>
    </submittedName>
</protein>
<evidence type="ECO:0000313" key="2">
    <source>
        <dbReference type="Proteomes" id="UP000027195"/>
    </source>
</evidence>
<evidence type="ECO:0000313" key="1">
    <source>
        <dbReference type="EMBL" id="KDQ09415.1"/>
    </source>
</evidence>
<accession>A0A067M3Z6</accession>
<dbReference type="InParanoid" id="A0A067M3Z6"/>